<reference evidence="2" key="1">
    <citation type="submission" date="2020-07" db="EMBL/GenBank/DDBJ databases">
        <authorList>
            <person name="Lin J."/>
        </authorList>
    </citation>
    <scope>NUCLEOTIDE SEQUENCE</scope>
</reference>
<feature type="region of interest" description="Disordered" evidence="1">
    <location>
        <begin position="230"/>
        <end position="297"/>
    </location>
</feature>
<name>A0A6V7QUK8_ANACO</name>
<gene>
    <name evidence="2" type="ORF">CB5_LOCUS30123</name>
</gene>
<proteinExistence type="predicted"/>
<feature type="region of interest" description="Disordered" evidence="1">
    <location>
        <begin position="157"/>
        <end position="179"/>
    </location>
</feature>
<dbReference type="AlphaFoldDB" id="A0A6V7QUK8"/>
<accession>A0A6V7QUK8</accession>
<organism evidence="2">
    <name type="scientific">Ananas comosus var. bracteatus</name>
    <name type="common">red pineapple</name>
    <dbReference type="NCBI Taxonomy" id="296719"/>
    <lineage>
        <taxon>Eukaryota</taxon>
        <taxon>Viridiplantae</taxon>
        <taxon>Streptophyta</taxon>
        <taxon>Embryophyta</taxon>
        <taxon>Tracheophyta</taxon>
        <taxon>Spermatophyta</taxon>
        <taxon>Magnoliopsida</taxon>
        <taxon>Liliopsida</taxon>
        <taxon>Poales</taxon>
        <taxon>Bromeliaceae</taxon>
        <taxon>Bromelioideae</taxon>
        <taxon>Ananas</taxon>
    </lineage>
</organism>
<dbReference type="EMBL" id="CAJEUB010000026">
    <property type="protein sequence ID" value="CAD1846912.1"/>
    <property type="molecule type" value="Genomic_DNA"/>
</dbReference>
<evidence type="ECO:0000313" key="2">
    <source>
        <dbReference type="EMBL" id="CAD1846912.1"/>
    </source>
</evidence>
<protein>
    <submittedName>
        <fullName evidence="2">Uncharacterized protein</fullName>
    </submittedName>
</protein>
<evidence type="ECO:0000256" key="1">
    <source>
        <dbReference type="SAM" id="MobiDB-lite"/>
    </source>
</evidence>
<sequence>MFEYSVVPKLEPLVSLVSGLPVRFQHLRLVDISRECRDKSKSFWPEMNAKRTQCDTALGCTNLMLSTVFDLVLGGGRNSSSGDFRRRFGGPFEYACIAVASLEAWRARDFLSFRLLAVVGRAFRGGLKFAEIAEIPPKFYIVDMVLKRDRAAEPWLSSGPRDQALRSHHSQGAAAAYPNSGGCGGIRPGGAAGGVAGSREGETQPLSPYLPRVSSNLFLSRVLKRDRAAEPLLSSGPRDQALRPHHSRGAAAAYANSGGGGSIRPRGAAGSREGEEKRNPFPVGEKPQRNSIVTKSN</sequence>